<keyword evidence="1" id="KW-0732">Signal</keyword>
<name>A0AAV9ULE2_9PEZI</name>
<proteinExistence type="predicted"/>
<feature type="signal peptide" evidence="1">
    <location>
        <begin position="1"/>
        <end position="26"/>
    </location>
</feature>
<comment type="caution">
    <text evidence="2">The sequence shown here is derived from an EMBL/GenBank/DDBJ whole genome shotgun (WGS) entry which is preliminary data.</text>
</comment>
<evidence type="ECO:0000256" key="1">
    <source>
        <dbReference type="SAM" id="SignalP"/>
    </source>
</evidence>
<dbReference type="AlphaFoldDB" id="A0AAV9ULE2"/>
<organism evidence="2 3">
    <name type="scientific">Orbilia brochopaga</name>
    <dbReference type="NCBI Taxonomy" id="3140254"/>
    <lineage>
        <taxon>Eukaryota</taxon>
        <taxon>Fungi</taxon>
        <taxon>Dikarya</taxon>
        <taxon>Ascomycota</taxon>
        <taxon>Pezizomycotina</taxon>
        <taxon>Orbiliomycetes</taxon>
        <taxon>Orbiliales</taxon>
        <taxon>Orbiliaceae</taxon>
        <taxon>Orbilia</taxon>
    </lineage>
</organism>
<evidence type="ECO:0000313" key="2">
    <source>
        <dbReference type="EMBL" id="KAK6343895.1"/>
    </source>
</evidence>
<evidence type="ECO:0000313" key="3">
    <source>
        <dbReference type="Proteomes" id="UP001375240"/>
    </source>
</evidence>
<accession>A0AAV9ULE2</accession>
<gene>
    <name evidence="2" type="ORF">TWF696_007549</name>
</gene>
<feature type="chain" id="PRO_5043821717" evidence="1">
    <location>
        <begin position="27"/>
        <end position="198"/>
    </location>
</feature>
<protein>
    <submittedName>
        <fullName evidence="2">Uncharacterized protein</fullName>
    </submittedName>
</protein>
<reference evidence="2 3" key="1">
    <citation type="submission" date="2019-10" db="EMBL/GenBank/DDBJ databases">
        <authorList>
            <person name="Palmer J.M."/>
        </authorList>
    </citation>
    <scope>NUCLEOTIDE SEQUENCE [LARGE SCALE GENOMIC DNA]</scope>
    <source>
        <strain evidence="2 3">TWF696</strain>
    </source>
</reference>
<dbReference type="EMBL" id="JAVHNQ010000006">
    <property type="protein sequence ID" value="KAK6343895.1"/>
    <property type="molecule type" value="Genomic_DNA"/>
</dbReference>
<sequence length="198" mass="22980">MALNSSPISSLRLLLPFLLLLRLAASIRICVDQDWVPGTCVITVTWSQFETSTFNHHDDRESTIYDDLYGTIIDGNGTQLTDTWTPGYQRCNGAADNQCIVNSKLPDPVRLSPQQQHDYLQFYFQDQAWHTRTDLPADQRNYVTDKETFPYCELAEWVERPKDEKGRYLPPFNAENMLHAKSRDIKCQFDCRTLYYKG</sequence>
<dbReference type="Proteomes" id="UP001375240">
    <property type="component" value="Unassembled WGS sequence"/>
</dbReference>
<keyword evidence="3" id="KW-1185">Reference proteome</keyword>